<evidence type="ECO:0000313" key="2">
    <source>
        <dbReference type="Proteomes" id="UP000499080"/>
    </source>
</evidence>
<dbReference type="AlphaFoldDB" id="A0A4Y2ID66"/>
<organism evidence="1 2">
    <name type="scientific">Araneus ventricosus</name>
    <name type="common">Orbweaver spider</name>
    <name type="synonym">Epeira ventricosa</name>
    <dbReference type="NCBI Taxonomy" id="182803"/>
    <lineage>
        <taxon>Eukaryota</taxon>
        <taxon>Metazoa</taxon>
        <taxon>Ecdysozoa</taxon>
        <taxon>Arthropoda</taxon>
        <taxon>Chelicerata</taxon>
        <taxon>Arachnida</taxon>
        <taxon>Araneae</taxon>
        <taxon>Araneomorphae</taxon>
        <taxon>Entelegynae</taxon>
        <taxon>Araneoidea</taxon>
        <taxon>Araneidae</taxon>
        <taxon>Araneus</taxon>
    </lineage>
</organism>
<dbReference type="EMBL" id="BGPR01002569">
    <property type="protein sequence ID" value="GBM75631.1"/>
    <property type="molecule type" value="Genomic_DNA"/>
</dbReference>
<protein>
    <submittedName>
        <fullName evidence="1">Uncharacterized protein</fullName>
    </submittedName>
</protein>
<reference evidence="1 2" key="1">
    <citation type="journal article" date="2019" name="Sci. Rep.">
        <title>Orb-weaving spider Araneus ventricosus genome elucidates the spidroin gene catalogue.</title>
        <authorList>
            <person name="Kono N."/>
            <person name="Nakamura H."/>
            <person name="Ohtoshi R."/>
            <person name="Moran D.A.P."/>
            <person name="Shinohara A."/>
            <person name="Yoshida Y."/>
            <person name="Fujiwara M."/>
            <person name="Mori M."/>
            <person name="Tomita M."/>
            <person name="Arakawa K."/>
        </authorList>
    </citation>
    <scope>NUCLEOTIDE SEQUENCE [LARGE SCALE GENOMIC DNA]</scope>
</reference>
<comment type="caution">
    <text evidence="1">The sequence shown here is derived from an EMBL/GenBank/DDBJ whole genome shotgun (WGS) entry which is preliminary data.</text>
</comment>
<gene>
    <name evidence="1" type="ORF">AVEN_15963_1</name>
</gene>
<evidence type="ECO:0000313" key="1">
    <source>
        <dbReference type="EMBL" id="GBM75631.1"/>
    </source>
</evidence>
<keyword evidence="2" id="KW-1185">Reference proteome</keyword>
<dbReference type="Proteomes" id="UP000499080">
    <property type="component" value="Unassembled WGS sequence"/>
</dbReference>
<accession>A0A4Y2ID66</accession>
<proteinExistence type="predicted"/>
<sequence>MIQKISPVTKNNAFAAVGDRESLNIAGKTCRKSPQQRIIDFHFCKDYLSVKTTDVPNLQPHLGLEYQFFIDLVFLPHVRHHLPDFLHPQIASHYLLSVILVKVSSSAAAICVANLSTSSKKPFSDAIASLITIFFCTQNYRPSKTATASHSRSSHENDCPSFVAVVVAARWMLKLFTSLIRSPSYISRSALSATENHCLLSILRAT</sequence>
<name>A0A4Y2ID66_ARAVE</name>